<dbReference type="InterPro" id="IPR011250">
    <property type="entry name" value="OMP/PagP_B-barrel"/>
</dbReference>
<comment type="subcellular location">
    <subcellularLocation>
        <location evidence="1">Cell outer membrane</location>
    </subcellularLocation>
</comment>
<evidence type="ECO:0000259" key="8">
    <source>
        <dbReference type="Pfam" id="PF13505"/>
    </source>
</evidence>
<comment type="caution">
    <text evidence="9">The sequence shown here is derived from an EMBL/GenBank/DDBJ whole genome shotgun (WGS) entry which is preliminary data.</text>
</comment>
<evidence type="ECO:0000256" key="7">
    <source>
        <dbReference type="SAM" id="SignalP"/>
    </source>
</evidence>
<dbReference type="Gene3D" id="2.40.160.20">
    <property type="match status" value="1"/>
</dbReference>
<dbReference type="InterPro" id="IPR051692">
    <property type="entry name" value="OMP-like"/>
</dbReference>
<feature type="region of interest" description="Disordered" evidence="6">
    <location>
        <begin position="146"/>
        <end position="170"/>
    </location>
</feature>
<feature type="compositionally biased region" description="Polar residues" evidence="6">
    <location>
        <begin position="307"/>
        <end position="316"/>
    </location>
</feature>
<dbReference type="RefSeq" id="WP_034457165.1">
    <property type="nucleotide sequence ID" value="NZ_KL446932.1"/>
</dbReference>
<organism evidence="9 10">
    <name type="scientific">Bartonella quintana JK 68</name>
    <dbReference type="NCBI Taxonomy" id="1134503"/>
    <lineage>
        <taxon>Bacteria</taxon>
        <taxon>Pseudomonadati</taxon>
        <taxon>Pseudomonadota</taxon>
        <taxon>Alphaproteobacteria</taxon>
        <taxon>Hyphomicrobiales</taxon>
        <taxon>Bartonellaceae</taxon>
        <taxon>Bartonella</taxon>
    </lineage>
</organism>
<gene>
    <name evidence="9" type="ORF">O7U_00719</name>
</gene>
<evidence type="ECO:0000256" key="4">
    <source>
        <dbReference type="ARBA" id="ARBA00023237"/>
    </source>
</evidence>
<name>A0ABR4SR84_BARQI</name>
<feature type="region of interest" description="Disordered" evidence="6">
    <location>
        <begin position="220"/>
        <end position="317"/>
    </location>
</feature>
<feature type="compositionally biased region" description="Low complexity" evidence="6">
    <location>
        <begin position="297"/>
        <end position="306"/>
    </location>
</feature>
<keyword evidence="4" id="KW-0998">Cell outer membrane</keyword>
<proteinExistence type="inferred from homology"/>
<feature type="domain" description="Outer membrane protein beta-barrel" evidence="8">
    <location>
        <begin position="328"/>
        <end position="462"/>
    </location>
</feature>
<feature type="compositionally biased region" description="Polar residues" evidence="6">
    <location>
        <begin position="226"/>
        <end position="245"/>
    </location>
</feature>
<evidence type="ECO:0000256" key="2">
    <source>
        <dbReference type="ARBA" id="ARBA00022729"/>
    </source>
</evidence>
<feature type="signal peptide" evidence="7">
    <location>
        <begin position="1"/>
        <end position="22"/>
    </location>
</feature>
<feature type="compositionally biased region" description="Polar residues" evidence="6">
    <location>
        <begin position="262"/>
        <end position="272"/>
    </location>
</feature>
<dbReference type="Proteomes" id="UP000027143">
    <property type="component" value="Unassembled WGS sequence"/>
</dbReference>
<sequence length="462" mass="47903">MNTKRLITVSIFALVSASAAQAADVGIPHQSAPTSLPVIAAPAFTWTGFYAGIQIGGFSSKTDMSIVGKGKSVLLSKDLLPKLSGFESGLYAGSNIDLGDNFIFNIDTDLIWSGQKYTKTIALGASDNVSVDNLVTRSRRSLRLENQSQAESLKRTVQRKAEVQRTAPAAPAAAPAAPAASAAASAAAVPSAPAPAPAPAAPAAAPAAVPAPAASVTASKSAVAQPSLTPTVSRTPGRSVGTTEASAVPGAGRLQLARSGDSEQSVSGTQPVLSAHRGTDQNAHSHRVNNPHGNPHGGSSAAGRSAQGEQTVNEKSASVYGIEEVKKVAASLGVDQGGRAETLTHTLKQNWAGATRLRIGFAADRIMPYVAGGIAYTQLQDIVSISLKEQDGEAASRKNLTNETKTMIGYTLGGGIDFAMTDNVLLRAEYRYSGFGKKKFAKEKLEVNYKTNDFRIGVAYKF</sequence>
<dbReference type="Pfam" id="PF13505">
    <property type="entry name" value="OMP_b-brl"/>
    <property type="match status" value="1"/>
</dbReference>
<evidence type="ECO:0000313" key="10">
    <source>
        <dbReference type="Proteomes" id="UP000027143"/>
    </source>
</evidence>
<dbReference type="EMBL" id="AHPD01000007">
    <property type="protein sequence ID" value="KEC66188.1"/>
    <property type="molecule type" value="Genomic_DNA"/>
</dbReference>
<evidence type="ECO:0000256" key="5">
    <source>
        <dbReference type="ARBA" id="ARBA00038306"/>
    </source>
</evidence>
<dbReference type="SUPFAM" id="SSF56925">
    <property type="entry name" value="OMPA-like"/>
    <property type="match status" value="1"/>
</dbReference>
<dbReference type="PANTHER" id="PTHR34001:SF3">
    <property type="entry name" value="BLL7405 PROTEIN"/>
    <property type="match status" value="1"/>
</dbReference>
<evidence type="ECO:0000256" key="6">
    <source>
        <dbReference type="SAM" id="MobiDB-lite"/>
    </source>
</evidence>
<keyword evidence="2 7" id="KW-0732">Signal</keyword>
<keyword evidence="3" id="KW-0472">Membrane</keyword>
<feature type="chain" id="PRO_5045163587" description="Outer membrane protein beta-barrel domain-containing protein" evidence="7">
    <location>
        <begin position="23"/>
        <end position="462"/>
    </location>
</feature>
<keyword evidence="10" id="KW-1185">Reference proteome</keyword>
<accession>A0ABR4SR84</accession>
<evidence type="ECO:0000313" key="9">
    <source>
        <dbReference type="EMBL" id="KEC66188.1"/>
    </source>
</evidence>
<comment type="similarity">
    <text evidence="5">Belongs to the Omp25/RopB family.</text>
</comment>
<dbReference type="PANTHER" id="PTHR34001">
    <property type="entry name" value="BLL7405 PROTEIN"/>
    <property type="match status" value="1"/>
</dbReference>
<reference evidence="9 10" key="1">
    <citation type="submission" date="2012-04" db="EMBL/GenBank/DDBJ databases">
        <title>The Genome Sequence of Bartonella quintana JK 68.</title>
        <authorList>
            <consortium name="The Broad Institute Genome Sequencing Platform"/>
            <consortium name="The Broad Institute Genome Sequencing Center for Infectious Disease"/>
            <person name="Feldgarden M."/>
            <person name="Kirby J."/>
            <person name="Kosoy M."/>
            <person name="Birtles R."/>
            <person name="Probert W.S."/>
            <person name="Chiaraviglio L."/>
            <person name="Walker B."/>
            <person name="Young S.K."/>
            <person name="Zeng Q."/>
            <person name="Gargeya S."/>
            <person name="Fitzgerald M."/>
            <person name="Haas B."/>
            <person name="Abouelleil A."/>
            <person name="Alvarado L."/>
            <person name="Arachchi H.M."/>
            <person name="Berlin A.M."/>
            <person name="Chapman S.B."/>
            <person name="Goldberg J."/>
            <person name="Griggs A."/>
            <person name="Gujja S."/>
            <person name="Hansen M."/>
            <person name="Howarth C."/>
            <person name="Imamovic A."/>
            <person name="Larimer J."/>
            <person name="McCowen C."/>
            <person name="Montmayeur A."/>
            <person name="Murphy C."/>
            <person name="Neiman D."/>
            <person name="Pearson M."/>
            <person name="Priest M."/>
            <person name="Roberts A."/>
            <person name="Saif S."/>
            <person name="Shea T."/>
            <person name="Sisk P."/>
            <person name="Sykes S."/>
            <person name="Wortman J."/>
            <person name="Nusbaum C."/>
            <person name="Birren B."/>
        </authorList>
    </citation>
    <scope>NUCLEOTIDE SEQUENCE [LARGE SCALE GENOMIC DNA]</scope>
    <source>
        <strain evidence="9 10">JK 68</strain>
    </source>
</reference>
<evidence type="ECO:0000256" key="3">
    <source>
        <dbReference type="ARBA" id="ARBA00023136"/>
    </source>
</evidence>
<evidence type="ECO:0000256" key="1">
    <source>
        <dbReference type="ARBA" id="ARBA00004442"/>
    </source>
</evidence>
<dbReference type="InterPro" id="IPR027385">
    <property type="entry name" value="Beta-barrel_OMP"/>
</dbReference>
<protein>
    <recommendedName>
        <fullName evidence="8">Outer membrane protein beta-barrel domain-containing protein</fullName>
    </recommendedName>
</protein>